<keyword evidence="2" id="KW-1133">Transmembrane helix</keyword>
<feature type="transmembrane region" description="Helical" evidence="2">
    <location>
        <begin position="40"/>
        <end position="56"/>
    </location>
</feature>
<evidence type="ECO:0000313" key="3">
    <source>
        <dbReference type="EMBL" id="GJN88314.1"/>
    </source>
</evidence>
<dbReference type="Proteomes" id="UP001342314">
    <property type="component" value="Unassembled WGS sequence"/>
</dbReference>
<feature type="compositionally biased region" description="Acidic residues" evidence="1">
    <location>
        <begin position="284"/>
        <end position="300"/>
    </location>
</feature>
<evidence type="ECO:0000256" key="1">
    <source>
        <dbReference type="SAM" id="MobiDB-lite"/>
    </source>
</evidence>
<feature type="compositionally biased region" description="Basic and acidic residues" evidence="1">
    <location>
        <begin position="333"/>
        <end position="342"/>
    </location>
</feature>
<evidence type="ECO:0000256" key="2">
    <source>
        <dbReference type="SAM" id="Phobius"/>
    </source>
</evidence>
<feature type="region of interest" description="Disordered" evidence="1">
    <location>
        <begin position="230"/>
        <end position="270"/>
    </location>
</feature>
<evidence type="ECO:0000313" key="4">
    <source>
        <dbReference type="Proteomes" id="UP001342314"/>
    </source>
</evidence>
<accession>A0AAV5GCW4</accession>
<protein>
    <submittedName>
        <fullName evidence="3">Uncharacterized protein</fullName>
    </submittedName>
</protein>
<sequence>MSIEGTPASDLGDVWGPQAPGSLASKLCAEHGTAKQARKVLIGLLVLNIIYLAFIIEESYSLSARAGMFIRSKTKRYAFFTWQGLLITNELLWSTYTAVMGILIIAKGGDPRVDLPIGWSTAVAIYLSCLAACDLSITVALGVGLRSRIAGFSHQTDSILRQLIWLALRTAAYTTFLAIVGAVLAGIYSVAEIQLTNVTASFWLPLPALHSLAFFSTISSTRHALASSTSAAVAGGGRTGPPSLALRKSTSAPPVHASQPRMAPAGPARSGVQIVVQTHTRIECEDDGDDGDDGLLDGDDFVNGSASGSDPERDVGLRPLRDGRRPPSRAGSRSREALDPDVSRQTVQWDQSR</sequence>
<feature type="transmembrane region" description="Helical" evidence="2">
    <location>
        <begin position="117"/>
        <end position="145"/>
    </location>
</feature>
<comment type="caution">
    <text evidence="3">The sequence shown here is derived from an EMBL/GenBank/DDBJ whole genome shotgun (WGS) entry which is preliminary data.</text>
</comment>
<gene>
    <name evidence="3" type="ORF">Rhopal_001279-T1</name>
</gene>
<feature type="transmembrane region" description="Helical" evidence="2">
    <location>
        <begin position="166"/>
        <end position="188"/>
    </location>
</feature>
<feature type="region of interest" description="Disordered" evidence="1">
    <location>
        <begin position="284"/>
        <end position="353"/>
    </location>
</feature>
<keyword evidence="4" id="KW-1185">Reference proteome</keyword>
<dbReference type="EMBL" id="BQKY01000003">
    <property type="protein sequence ID" value="GJN88314.1"/>
    <property type="molecule type" value="Genomic_DNA"/>
</dbReference>
<proteinExistence type="predicted"/>
<keyword evidence="2" id="KW-0472">Membrane</keyword>
<reference evidence="3 4" key="1">
    <citation type="submission" date="2021-12" db="EMBL/GenBank/DDBJ databases">
        <title>High titer production of polyol ester of fatty acids by Rhodotorula paludigena BS15 towards product separation-free biomass refinery.</title>
        <authorList>
            <person name="Mano J."/>
            <person name="Ono H."/>
            <person name="Tanaka T."/>
            <person name="Naito K."/>
            <person name="Sushida H."/>
            <person name="Ike M."/>
            <person name="Tokuyasu K."/>
            <person name="Kitaoka M."/>
        </authorList>
    </citation>
    <scope>NUCLEOTIDE SEQUENCE [LARGE SCALE GENOMIC DNA]</scope>
    <source>
        <strain evidence="3 4">BS15</strain>
    </source>
</reference>
<name>A0AAV5GCW4_9BASI</name>
<feature type="transmembrane region" description="Helical" evidence="2">
    <location>
        <begin position="77"/>
        <end position="105"/>
    </location>
</feature>
<feature type="compositionally biased region" description="Polar residues" evidence="1">
    <location>
        <begin position="343"/>
        <end position="353"/>
    </location>
</feature>
<feature type="compositionally biased region" description="Basic and acidic residues" evidence="1">
    <location>
        <begin position="310"/>
        <end position="325"/>
    </location>
</feature>
<keyword evidence="2" id="KW-0812">Transmembrane</keyword>
<organism evidence="3 4">
    <name type="scientific">Rhodotorula paludigena</name>
    <dbReference type="NCBI Taxonomy" id="86838"/>
    <lineage>
        <taxon>Eukaryota</taxon>
        <taxon>Fungi</taxon>
        <taxon>Dikarya</taxon>
        <taxon>Basidiomycota</taxon>
        <taxon>Pucciniomycotina</taxon>
        <taxon>Microbotryomycetes</taxon>
        <taxon>Sporidiobolales</taxon>
        <taxon>Sporidiobolaceae</taxon>
        <taxon>Rhodotorula</taxon>
    </lineage>
</organism>
<dbReference type="AlphaFoldDB" id="A0AAV5GCW4"/>